<reference evidence="1 2" key="1">
    <citation type="submission" date="2021-06" db="EMBL/GenBank/DDBJ databases">
        <authorList>
            <person name="Palmer J.M."/>
        </authorList>
    </citation>
    <scope>NUCLEOTIDE SEQUENCE [LARGE SCALE GENOMIC DNA]</scope>
    <source>
        <strain evidence="1 2">AS_MEX2019</strain>
        <tissue evidence="1">Muscle</tissue>
    </source>
</reference>
<evidence type="ECO:0000313" key="1">
    <source>
        <dbReference type="EMBL" id="MEQ2309511.1"/>
    </source>
</evidence>
<comment type="caution">
    <text evidence="1">The sequence shown here is derived from an EMBL/GenBank/DDBJ whole genome shotgun (WGS) entry which is preliminary data.</text>
</comment>
<dbReference type="EMBL" id="JAHRIP010074244">
    <property type="protein sequence ID" value="MEQ2309511.1"/>
    <property type="molecule type" value="Genomic_DNA"/>
</dbReference>
<keyword evidence="2" id="KW-1185">Reference proteome</keyword>
<sequence length="114" mass="13445">MDRCPSQWVWGQTSSEFRSGGNSHCDLQQAGRQADSLSFRPGLKKRFWRSSHEGQVSKVQTQKRRCYIQIPYMYICVCERQMKRFSIGSDFAHRNIISQSVVHHNMNYTPFFSY</sequence>
<evidence type="ECO:0000313" key="2">
    <source>
        <dbReference type="Proteomes" id="UP001469553"/>
    </source>
</evidence>
<name>A0ABV0ZVI4_9TELE</name>
<organism evidence="1 2">
    <name type="scientific">Ameca splendens</name>
    <dbReference type="NCBI Taxonomy" id="208324"/>
    <lineage>
        <taxon>Eukaryota</taxon>
        <taxon>Metazoa</taxon>
        <taxon>Chordata</taxon>
        <taxon>Craniata</taxon>
        <taxon>Vertebrata</taxon>
        <taxon>Euteleostomi</taxon>
        <taxon>Actinopterygii</taxon>
        <taxon>Neopterygii</taxon>
        <taxon>Teleostei</taxon>
        <taxon>Neoteleostei</taxon>
        <taxon>Acanthomorphata</taxon>
        <taxon>Ovalentaria</taxon>
        <taxon>Atherinomorphae</taxon>
        <taxon>Cyprinodontiformes</taxon>
        <taxon>Goodeidae</taxon>
        <taxon>Ameca</taxon>
    </lineage>
</organism>
<proteinExistence type="predicted"/>
<accession>A0ABV0ZVI4</accession>
<protein>
    <submittedName>
        <fullName evidence="1">Uncharacterized protein</fullName>
    </submittedName>
</protein>
<gene>
    <name evidence="1" type="ORF">AMECASPLE_039511</name>
</gene>
<dbReference type="Proteomes" id="UP001469553">
    <property type="component" value="Unassembled WGS sequence"/>
</dbReference>